<organism evidence="1 2">
    <name type="scientific">Amycolatopsis cihanbeyliensis</name>
    <dbReference type="NCBI Taxonomy" id="1128664"/>
    <lineage>
        <taxon>Bacteria</taxon>
        <taxon>Bacillati</taxon>
        <taxon>Actinomycetota</taxon>
        <taxon>Actinomycetes</taxon>
        <taxon>Pseudonocardiales</taxon>
        <taxon>Pseudonocardiaceae</taxon>
        <taxon>Amycolatopsis</taxon>
    </lineage>
</organism>
<evidence type="ECO:0000313" key="2">
    <source>
        <dbReference type="Proteomes" id="UP000320876"/>
    </source>
</evidence>
<name>A0A542DMB6_AMYCI</name>
<dbReference type="EMBL" id="VFML01000001">
    <property type="protein sequence ID" value="TQJ04227.1"/>
    <property type="molecule type" value="Genomic_DNA"/>
</dbReference>
<comment type="caution">
    <text evidence="1">The sequence shown here is derived from an EMBL/GenBank/DDBJ whole genome shotgun (WGS) entry which is preliminary data.</text>
</comment>
<reference evidence="1 2" key="1">
    <citation type="submission" date="2019-06" db="EMBL/GenBank/DDBJ databases">
        <title>Sequencing the genomes of 1000 actinobacteria strains.</title>
        <authorList>
            <person name="Klenk H.-P."/>
        </authorList>
    </citation>
    <scope>NUCLEOTIDE SEQUENCE [LARGE SCALE GENOMIC DNA]</scope>
    <source>
        <strain evidence="1 2">DSM 45679</strain>
    </source>
</reference>
<proteinExistence type="predicted"/>
<evidence type="ECO:0000313" key="1">
    <source>
        <dbReference type="EMBL" id="TQJ04227.1"/>
    </source>
</evidence>
<protein>
    <submittedName>
        <fullName evidence="1">Uncharacterized protein</fullName>
    </submittedName>
</protein>
<gene>
    <name evidence="1" type="ORF">FB471_4010</name>
</gene>
<accession>A0A542DMB6</accession>
<dbReference type="Proteomes" id="UP000320876">
    <property type="component" value="Unassembled WGS sequence"/>
</dbReference>
<keyword evidence="2" id="KW-1185">Reference proteome</keyword>
<dbReference type="AlphaFoldDB" id="A0A542DMB6"/>
<sequence length="51" mass="5594">MIDHRMISSVTFACFVLTMSESNPLTSTLTTDIVMQVTRFANLPDKGGVIC</sequence>